<evidence type="ECO:0000256" key="3">
    <source>
        <dbReference type="ARBA" id="ARBA00022475"/>
    </source>
</evidence>
<accession>A0A4R3K9Z0</accession>
<dbReference type="RefSeq" id="WP_132548838.1">
    <property type="nucleotide sequence ID" value="NZ_SMAA01000006.1"/>
</dbReference>
<evidence type="ECO:0000256" key="4">
    <source>
        <dbReference type="ARBA" id="ARBA00022692"/>
    </source>
</evidence>
<sequence>MSNLLNDIYYFVSTKKNCGLLIFRIVLGIMFMWHGFPKLSGGPEKWLAIGQVMSVYGITFAPVLWGFLSAFTECIGGLLIFLGLFYRLAAILLFCNLLVAFSSQMLQNKGLSKSSQSLEDGFSFLAALFIGPGRYSLDYYLNIDRQIE</sequence>
<name>A0A4R3K9Z0_9FIRM</name>
<dbReference type="InterPro" id="IPR051907">
    <property type="entry name" value="DoxX-like_oxidoreductase"/>
</dbReference>
<evidence type="ECO:0000256" key="1">
    <source>
        <dbReference type="ARBA" id="ARBA00004651"/>
    </source>
</evidence>
<evidence type="ECO:0000256" key="6">
    <source>
        <dbReference type="ARBA" id="ARBA00023136"/>
    </source>
</evidence>
<keyword evidence="4 7" id="KW-0812">Transmembrane</keyword>
<comment type="similarity">
    <text evidence="2">Belongs to the DoxX family.</text>
</comment>
<dbReference type="PANTHER" id="PTHR33452:SF1">
    <property type="entry name" value="INNER MEMBRANE PROTEIN YPHA-RELATED"/>
    <property type="match status" value="1"/>
</dbReference>
<gene>
    <name evidence="8" type="ORF">EDC37_106146</name>
</gene>
<dbReference type="GO" id="GO:0005886">
    <property type="term" value="C:plasma membrane"/>
    <property type="evidence" value="ECO:0007669"/>
    <property type="project" value="UniProtKB-SubCell"/>
</dbReference>
<keyword evidence="9" id="KW-1185">Reference proteome</keyword>
<dbReference type="InterPro" id="IPR032808">
    <property type="entry name" value="DoxX"/>
</dbReference>
<organism evidence="8 9">
    <name type="scientific">Pectinatus cerevisiiphilus</name>
    <dbReference type="NCBI Taxonomy" id="86956"/>
    <lineage>
        <taxon>Bacteria</taxon>
        <taxon>Bacillati</taxon>
        <taxon>Bacillota</taxon>
        <taxon>Negativicutes</taxon>
        <taxon>Selenomonadales</taxon>
        <taxon>Selenomonadaceae</taxon>
        <taxon>Pectinatus</taxon>
    </lineage>
</organism>
<evidence type="ECO:0000313" key="9">
    <source>
        <dbReference type="Proteomes" id="UP000295188"/>
    </source>
</evidence>
<comment type="subcellular location">
    <subcellularLocation>
        <location evidence="1">Cell membrane</location>
        <topology evidence="1">Multi-pass membrane protein</topology>
    </subcellularLocation>
</comment>
<dbReference type="PANTHER" id="PTHR33452">
    <property type="entry name" value="OXIDOREDUCTASE CATD-RELATED"/>
    <property type="match status" value="1"/>
</dbReference>
<keyword evidence="3" id="KW-1003">Cell membrane</keyword>
<keyword evidence="6 7" id="KW-0472">Membrane</keyword>
<feature type="transmembrane region" description="Helical" evidence="7">
    <location>
        <begin position="18"/>
        <end position="36"/>
    </location>
</feature>
<proteinExistence type="inferred from homology"/>
<reference evidence="8 9" key="1">
    <citation type="submission" date="2019-03" db="EMBL/GenBank/DDBJ databases">
        <title>Genomic Encyclopedia of Type Strains, Phase IV (KMG-IV): sequencing the most valuable type-strain genomes for metagenomic binning, comparative biology and taxonomic classification.</title>
        <authorList>
            <person name="Goeker M."/>
        </authorList>
    </citation>
    <scope>NUCLEOTIDE SEQUENCE [LARGE SCALE GENOMIC DNA]</scope>
    <source>
        <strain evidence="8 9">DSM 20467</strain>
    </source>
</reference>
<dbReference type="AlphaFoldDB" id="A0A4R3K9Z0"/>
<evidence type="ECO:0000256" key="5">
    <source>
        <dbReference type="ARBA" id="ARBA00022989"/>
    </source>
</evidence>
<protein>
    <submittedName>
        <fullName evidence="8">Putative oxidoreductase</fullName>
    </submittedName>
</protein>
<evidence type="ECO:0000256" key="7">
    <source>
        <dbReference type="SAM" id="Phobius"/>
    </source>
</evidence>
<dbReference type="Pfam" id="PF07681">
    <property type="entry name" value="DoxX"/>
    <property type="match status" value="1"/>
</dbReference>
<evidence type="ECO:0000256" key="2">
    <source>
        <dbReference type="ARBA" id="ARBA00006679"/>
    </source>
</evidence>
<feature type="transmembrane region" description="Helical" evidence="7">
    <location>
        <begin position="78"/>
        <end position="101"/>
    </location>
</feature>
<keyword evidence="5 7" id="KW-1133">Transmembrane helix</keyword>
<evidence type="ECO:0000313" key="8">
    <source>
        <dbReference type="EMBL" id="TCS79729.1"/>
    </source>
</evidence>
<dbReference type="Proteomes" id="UP000295188">
    <property type="component" value="Unassembled WGS sequence"/>
</dbReference>
<dbReference type="EMBL" id="SMAA01000006">
    <property type="protein sequence ID" value="TCS79729.1"/>
    <property type="molecule type" value="Genomic_DNA"/>
</dbReference>
<comment type="caution">
    <text evidence="8">The sequence shown here is derived from an EMBL/GenBank/DDBJ whole genome shotgun (WGS) entry which is preliminary data.</text>
</comment>
<feature type="transmembrane region" description="Helical" evidence="7">
    <location>
        <begin position="48"/>
        <end position="71"/>
    </location>
</feature>
<dbReference type="OrthoDB" id="9813193at2"/>